<feature type="region of interest" description="Disordered" evidence="1">
    <location>
        <begin position="34"/>
        <end position="95"/>
    </location>
</feature>
<dbReference type="EMBL" id="DS028095">
    <property type="protein sequence ID" value="KMP04541.1"/>
    <property type="molecule type" value="Genomic_DNA"/>
</dbReference>
<evidence type="ECO:0000313" key="3">
    <source>
        <dbReference type="Proteomes" id="UP000054565"/>
    </source>
</evidence>
<evidence type="ECO:0000256" key="1">
    <source>
        <dbReference type="SAM" id="MobiDB-lite"/>
    </source>
</evidence>
<protein>
    <submittedName>
        <fullName evidence="2">Uncharacterized protein</fullName>
    </submittedName>
</protein>
<gene>
    <name evidence="2" type="ORF">CIRG_04222</name>
</gene>
<accession>A0A0J6Y7A7</accession>
<feature type="compositionally biased region" description="Basic and acidic residues" evidence="1">
    <location>
        <begin position="61"/>
        <end position="81"/>
    </location>
</feature>
<name>A0A0J6Y7A7_COCIT</name>
<evidence type="ECO:0000313" key="2">
    <source>
        <dbReference type="EMBL" id="KMP04541.1"/>
    </source>
</evidence>
<proteinExistence type="predicted"/>
<reference evidence="3" key="1">
    <citation type="journal article" date="2010" name="Genome Res.">
        <title>Population genomic sequencing of Coccidioides fungi reveals recent hybridization and transposon control.</title>
        <authorList>
            <person name="Neafsey D.E."/>
            <person name="Barker B.M."/>
            <person name="Sharpton T.J."/>
            <person name="Stajich J.E."/>
            <person name="Park D.J."/>
            <person name="Whiston E."/>
            <person name="Hung C.-Y."/>
            <person name="McMahan C."/>
            <person name="White J."/>
            <person name="Sykes S."/>
            <person name="Heiman D."/>
            <person name="Young S."/>
            <person name="Zeng Q."/>
            <person name="Abouelleil A."/>
            <person name="Aftuck L."/>
            <person name="Bessette D."/>
            <person name="Brown A."/>
            <person name="FitzGerald M."/>
            <person name="Lui A."/>
            <person name="Macdonald J.P."/>
            <person name="Priest M."/>
            <person name="Orbach M.J."/>
            <person name="Galgiani J.N."/>
            <person name="Kirkland T.N."/>
            <person name="Cole G.T."/>
            <person name="Birren B.W."/>
            <person name="Henn M.R."/>
            <person name="Taylor J.W."/>
            <person name="Rounsley S.D."/>
        </authorList>
    </citation>
    <scope>NUCLEOTIDE SEQUENCE [LARGE SCALE GENOMIC DNA]</scope>
    <source>
        <strain evidence="3">RMSCC 2394</strain>
    </source>
</reference>
<organism evidence="2 3">
    <name type="scientific">Coccidioides immitis RMSCC 2394</name>
    <dbReference type="NCBI Taxonomy" id="404692"/>
    <lineage>
        <taxon>Eukaryota</taxon>
        <taxon>Fungi</taxon>
        <taxon>Dikarya</taxon>
        <taxon>Ascomycota</taxon>
        <taxon>Pezizomycotina</taxon>
        <taxon>Eurotiomycetes</taxon>
        <taxon>Eurotiomycetidae</taxon>
        <taxon>Onygenales</taxon>
        <taxon>Onygenaceae</taxon>
        <taxon>Coccidioides</taxon>
    </lineage>
</organism>
<feature type="compositionally biased region" description="Gly residues" evidence="1">
    <location>
        <begin position="35"/>
        <end position="49"/>
    </location>
</feature>
<sequence>MDLVRSDIVTSYVRISIGCVLRNRFRRERMIQGQQFGGRGGGGGGGGARTGRAVCWPVNSGRRDDERTEQQKRVEKSREPSTGRLSTGGSASAKATAIIAVWRA</sequence>
<dbReference type="Proteomes" id="UP000054565">
    <property type="component" value="Unassembled WGS sequence"/>
</dbReference>
<dbReference type="AlphaFoldDB" id="A0A0J6Y7A7"/>